<gene>
    <name evidence="2" type="ORF">BW733_10745</name>
</gene>
<name>A0A1Q2CYM4_9ACTN</name>
<proteinExistence type="predicted"/>
<protein>
    <submittedName>
        <fullName evidence="2">Uncharacterized protein</fullName>
    </submittedName>
</protein>
<reference evidence="2 3" key="1">
    <citation type="journal article" date="2008" name="Int. J. Syst. Evol. Microbiol.">
        <title>Tessaracoccus flavescens sp. nov., isolated from marine sediment.</title>
        <authorList>
            <person name="Lee D.W."/>
            <person name="Lee S.D."/>
        </authorList>
    </citation>
    <scope>NUCLEOTIDE SEQUENCE [LARGE SCALE GENOMIC DNA]</scope>
    <source>
        <strain evidence="2 3">SST-39T</strain>
    </source>
</reference>
<dbReference type="RefSeq" id="WP_077350349.1">
    <property type="nucleotide sequence ID" value="NZ_CP019607.1"/>
</dbReference>
<feature type="signal peptide" evidence="1">
    <location>
        <begin position="1"/>
        <end position="22"/>
    </location>
</feature>
<dbReference type="Proteomes" id="UP000188235">
    <property type="component" value="Chromosome"/>
</dbReference>
<evidence type="ECO:0000256" key="1">
    <source>
        <dbReference type="SAM" id="SignalP"/>
    </source>
</evidence>
<evidence type="ECO:0000313" key="2">
    <source>
        <dbReference type="EMBL" id="AQP51236.1"/>
    </source>
</evidence>
<keyword evidence="3" id="KW-1185">Reference proteome</keyword>
<organism evidence="2 3">
    <name type="scientific">Tessaracoccus flavescens</name>
    <dbReference type="NCBI Taxonomy" id="399497"/>
    <lineage>
        <taxon>Bacteria</taxon>
        <taxon>Bacillati</taxon>
        <taxon>Actinomycetota</taxon>
        <taxon>Actinomycetes</taxon>
        <taxon>Propionibacteriales</taxon>
        <taxon>Propionibacteriaceae</taxon>
        <taxon>Tessaracoccus</taxon>
    </lineage>
</organism>
<sequence>MSITQPVLAGAPVVVSPSTASAAVLVNAVEVDSHALRYTLVYTLTVAGREGPVQVVADDTLVVALAP</sequence>
<accession>A0A1Q2CYM4</accession>
<dbReference type="KEGG" id="tfa:BW733_10745"/>
<dbReference type="AlphaFoldDB" id="A0A1Q2CYM4"/>
<evidence type="ECO:0000313" key="3">
    <source>
        <dbReference type="Proteomes" id="UP000188235"/>
    </source>
</evidence>
<keyword evidence="1" id="KW-0732">Signal</keyword>
<feature type="chain" id="PRO_5013315473" evidence="1">
    <location>
        <begin position="23"/>
        <end position="67"/>
    </location>
</feature>
<dbReference type="EMBL" id="CP019607">
    <property type="protein sequence ID" value="AQP51236.1"/>
    <property type="molecule type" value="Genomic_DNA"/>
</dbReference>